<proteinExistence type="predicted"/>
<feature type="region of interest" description="Disordered" evidence="1">
    <location>
        <begin position="147"/>
        <end position="205"/>
    </location>
</feature>
<keyword evidence="2" id="KW-0472">Membrane</keyword>
<comment type="caution">
    <text evidence="3">The sequence shown here is derived from an EMBL/GenBank/DDBJ whole genome shotgun (WGS) entry which is preliminary data.</text>
</comment>
<feature type="region of interest" description="Disordered" evidence="1">
    <location>
        <begin position="52"/>
        <end position="104"/>
    </location>
</feature>
<keyword evidence="4" id="KW-1185">Reference proteome</keyword>
<feature type="compositionally biased region" description="Basic and acidic residues" evidence="1">
    <location>
        <begin position="186"/>
        <end position="197"/>
    </location>
</feature>
<reference evidence="3 4" key="1">
    <citation type="submission" date="2019-08" db="EMBL/GenBank/DDBJ databases">
        <title>Genomes of Antarctic Bizionia species.</title>
        <authorList>
            <person name="Bowman J.P."/>
        </authorList>
    </citation>
    <scope>NUCLEOTIDE SEQUENCE [LARGE SCALE GENOMIC DNA]</scope>
    <source>
        <strain evidence="3 4">ADA-4</strain>
    </source>
</reference>
<dbReference type="Proteomes" id="UP000323720">
    <property type="component" value="Unassembled WGS sequence"/>
</dbReference>
<organism evidence="3 4">
    <name type="scientific">Bizionia myxarmorum</name>
    <dbReference type="NCBI Taxonomy" id="291186"/>
    <lineage>
        <taxon>Bacteria</taxon>
        <taxon>Pseudomonadati</taxon>
        <taxon>Bacteroidota</taxon>
        <taxon>Flavobacteriia</taxon>
        <taxon>Flavobacteriales</taxon>
        <taxon>Flavobacteriaceae</taxon>
        <taxon>Bizionia</taxon>
    </lineage>
</organism>
<protein>
    <submittedName>
        <fullName evidence="3">Energy transducer TonB</fullName>
    </submittedName>
</protein>
<evidence type="ECO:0000313" key="4">
    <source>
        <dbReference type="Proteomes" id="UP000323720"/>
    </source>
</evidence>
<dbReference type="AlphaFoldDB" id="A0A5D0RF58"/>
<evidence type="ECO:0000313" key="3">
    <source>
        <dbReference type="EMBL" id="TYB79405.1"/>
    </source>
</evidence>
<gene>
    <name evidence="3" type="ORF">ES674_06460</name>
</gene>
<dbReference type="OrthoDB" id="676306at2"/>
<feature type="compositionally biased region" description="Basic and acidic residues" evidence="1">
    <location>
        <begin position="63"/>
        <end position="86"/>
    </location>
</feature>
<feature type="compositionally biased region" description="Basic and acidic residues" evidence="1">
    <location>
        <begin position="147"/>
        <end position="167"/>
    </location>
</feature>
<keyword evidence="2" id="KW-1133">Transmembrane helix</keyword>
<accession>A0A5D0RF58</accession>
<feature type="transmembrane region" description="Helical" evidence="2">
    <location>
        <begin position="12"/>
        <end position="35"/>
    </location>
</feature>
<dbReference type="RefSeq" id="WP_148403137.1">
    <property type="nucleotide sequence ID" value="NZ_VSKK01000001.1"/>
</dbReference>
<evidence type="ECO:0000256" key="2">
    <source>
        <dbReference type="SAM" id="Phobius"/>
    </source>
</evidence>
<dbReference type="EMBL" id="VSKK01000001">
    <property type="protein sequence ID" value="TYB79405.1"/>
    <property type="molecule type" value="Genomic_DNA"/>
</dbReference>
<sequence>MKYLETKHERNSAKITSLIVVILVLLLFVVGAPYMDPPEEFGVAVNFGNSEVGSGNVQPSEPVKSEPKNIERPPEEAVTKPQESKPEASSAAKTKAEDLMTEENEEALAIEKKKQADAKTKAIADAKAKAITDAKAKAQAEADSKAKAEAEKKAKEQAEKEAKKKNLDALIGGVSKSEGKTTGGEGDDKQAGDKGQLDGDPYAASYFGSSGSGSGGVGYGLKGRGKASYQTLKQDCNESGLVIVKIIVNRAGNVIEATPGVQGTTNTAACLLEPARKIALSHKWRPDNNAPSKQVGFVNVNFTLGQ</sequence>
<keyword evidence="2" id="KW-0812">Transmembrane</keyword>
<name>A0A5D0RF58_9FLAO</name>
<evidence type="ECO:0000256" key="1">
    <source>
        <dbReference type="SAM" id="MobiDB-lite"/>
    </source>
</evidence>